<feature type="domain" description="DUF427" evidence="2">
    <location>
        <begin position="7"/>
        <end position="38"/>
    </location>
</feature>
<feature type="region of interest" description="Disordered" evidence="1">
    <location>
        <begin position="1"/>
        <end position="22"/>
    </location>
</feature>
<protein>
    <submittedName>
        <fullName evidence="3">DUF427 domain-containing protein</fullName>
    </submittedName>
</protein>
<evidence type="ECO:0000313" key="4">
    <source>
        <dbReference type="Proteomes" id="UP001333996"/>
    </source>
</evidence>
<keyword evidence="4" id="KW-1185">Reference proteome</keyword>
<evidence type="ECO:0000256" key="1">
    <source>
        <dbReference type="SAM" id="MobiDB-lite"/>
    </source>
</evidence>
<reference evidence="3" key="1">
    <citation type="submission" date="2024-01" db="EMBL/GenBank/DDBJ databases">
        <title>First draft genome sequence data of TA4-1, the type strain of Gram-positive actinobacterium Streptomyces chiangmaiensis.</title>
        <authorList>
            <person name="Yasawong M."/>
            <person name="Nantapong N."/>
        </authorList>
    </citation>
    <scope>NUCLEOTIDE SEQUENCE</scope>
    <source>
        <strain evidence="3">TA4-1</strain>
    </source>
</reference>
<evidence type="ECO:0000313" key="3">
    <source>
        <dbReference type="EMBL" id="MED7820738.1"/>
    </source>
</evidence>
<gene>
    <name evidence="3" type="ORF">VXC91_01715</name>
</gene>
<dbReference type="Pfam" id="PF04248">
    <property type="entry name" value="NTP_transf_9"/>
    <property type="match status" value="1"/>
</dbReference>
<dbReference type="InterPro" id="IPR007361">
    <property type="entry name" value="DUF427"/>
</dbReference>
<comment type="caution">
    <text evidence="3">The sequence shown here is derived from an EMBL/GenBank/DDBJ whole genome shotgun (WGS) entry which is preliminary data.</text>
</comment>
<name>A0ABU7F9J5_9ACTN</name>
<dbReference type="RefSeq" id="WP_329504534.1">
    <property type="nucleotide sequence ID" value="NZ_BAAAYZ010000077.1"/>
</dbReference>
<evidence type="ECO:0000259" key="2">
    <source>
        <dbReference type="Pfam" id="PF04248"/>
    </source>
</evidence>
<dbReference type="Proteomes" id="UP001333996">
    <property type="component" value="Unassembled WGS sequence"/>
</dbReference>
<dbReference type="EMBL" id="JAYWVC010000003">
    <property type="protein sequence ID" value="MED7820738.1"/>
    <property type="molecule type" value="Genomic_DNA"/>
</dbReference>
<sequence length="57" mass="6213">MSLAGASVDGHANPNAGWYYPHPSPLARRIKNHVAFWHGVVVEGAPEPPQDNHHHNA</sequence>
<dbReference type="InterPro" id="IPR038694">
    <property type="entry name" value="DUF427_sf"/>
</dbReference>
<dbReference type="Gene3D" id="2.170.150.40">
    <property type="entry name" value="Domain of unknown function (DUF427)"/>
    <property type="match status" value="1"/>
</dbReference>
<organism evidence="3 4">
    <name type="scientific">Streptomyces chiangmaiensis</name>
    <dbReference type="NCBI Taxonomy" id="766497"/>
    <lineage>
        <taxon>Bacteria</taxon>
        <taxon>Bacillati</taxon>
        <taxon>Actinomycetota</taxon>
        <taxon>Actinomycetes</taxon>
        <taxon>Kitasatosporales</taxon>
        <taxon>Streptomycetaceae</taxon>
        <taxon>Streptomyces</taxon>
    </lineage>
</organism>
<proteinExistence type="predicted"/>
<accession>A0ABU7F9J5</accession>